<evidence type="ECO:0000256" key="1">
    <source>
        <dbReference type="SAM" id="MobiDB-lite"/>
    </source>
</evidence>
<dbReference type="SMART" id="SM00494">
    <property type="entry name" value="ChtBD2"/>
    <property type="match status" value="1"/>
</dbReference>
<evidence type="ECO:0000256" key="2">
    <source>
        <dbReference type="SAM" id="SignalP"/>
    </source>
</evidence>
<dbReference type="EMBL" id="CAIIXF020000005">
    <property type="protein sequence ID" value="CAH1782980.1"/>
    <property type="molecule type" value="Genomic_DNA"/>
</dbReference>
<feature type="domain" description="Chitin-binding type-2" evidence="3">
    <location>
        <begin position="36"/>
        <end position="96"/>
    </location>
</feature>
<feature type="chain" id="PRO_5035778528" description="Chitin-binding type-2 domain-containing protein" evidence="2">
    <location>
        <begin position="24"/>
        <end position="402"/>
    </location>
</feature>
<keyword evidence="5" id="KW-1185">Reference proteome</keyword>
<gene>
    <name evidence="4" type="ORF">OFUS_LOCUS9368</name>
</gene>
<comment type="caution">
    <text evidence="4">The sequence shown here is derived from an EMBL/GenBank/DDBJ whole genome shotgun (WGS) entry which is preliminary data.</text>
</comment>
<proteinExistence type="predicted"/>
<dbReference type="AlphaFoldDB" id="A0A8S4NME3"/>
<sequence>MKKNEIMVHVISLLSLLLSLTDAQVFTPEELGLTEAACKPGYTSGPDCCTYYQCTGIGSAVPGSIRLVKRRCVWPLVWNEDSCSCDWDVLVPQCVDDPCQIESIVPTVADCPDPGTLNNSSECCVDGVVYTKTGDESYIRGNDEIPQDCPEGHEFMVESCSCEHITGQFGDRYCLVWDFENDFIDIHQEIPAFVTNVYIAKGEGVGGGNAARFREGGSLHISAFQKGYFGRKFSIGMSVKDESGEGGILFDNAGTLHLQLSNGMLSGGVKTVLDDTVDDFNVPVPSSTGNRKKRQGGAWSSFGYEHGSLHVYVNGILVANPDQPLAPVQGTGCALTIGSNFTGLIDNFFFCPFELTDEERQKVVGNGTFPTRDGNLNVKVKSGANNGENTGDSNEGTGGSGP</sequence>
<dbReference type="InterPro" id="IPR013320">
    <property type="entry name" value="ConA-like_dom_sf"/>
</dbReference>
<dbReference type="Proteomes" id="UP000749559">
    <property type="component" value="Unassembled WGS sequence"/>
</dbReference>
<dbReference type="SUPFAM" id="SSF49899">
    <property type="entry name" value="Concanavalin A-like lectins/glucanases"/>
    <property type="match status" value="1"/>
</dbReference>
<reference evidence="4" key="1">
    <citation type="submission" date="2022-03" db="EMBL/GenBank/DDBJ databases">
        <authorList>
            <person name="Martin C."/>
        </authorList>
    </citation>
    <scope>NUCLEOTIDE SEQUENCE</scope>
</reference>
<protein>
    <recommendedName>
        <fullName evidence="3">Chitin-binding type-2 domain-containing protein</fullName>
    </recommendedName>
</protein>
<organism evidence="4 5">
    <name type="scientific">Owenia fusiformis</name>
    <name type="common">Polychaete worm</name>
    <dbReference type="NCBI Taxonomy" id="6347"/>
    <lineage>
        <taxon>Eukaryota</taxon>
        <taxon>Metazoa</taxon>
        <taxon>Spiralia</taxon>
        <taxon>Lophotrochozoa</taxon>
        <taxon>Annelida</taxon>
        <taxon>Polychaeta</taxon>
        <taxon>Sedentaria</taxon>
        <taxon>Canalipalpata</taxon>
        <taxon>Sabellida</taxon>
        <taxon>Oweniida</taxon>
        <taxon>Oweniidae</taxon>
        <taxon>Owenia</taxon>
    </lineage>
</organism>
<evidence type="ECO:0000313" key="5">
    <source>
        <dbReference type="Proteomes" id="UP000749559"/>
    </source>
</evidence>
<dbReference type="InterPro" id="IPR002557">
    <property type="entry name" value="Chitin-bd_dom"/>
</dbReference>
<evidence type="ECO:0000313" key="4">
    <source>
        <dbReference type="EMBL" id="CAH1782980.1"/>
    </source>
</evidence>
<dbReference type="GO" id="GO:0005576">
    <property type="term" value="C:extracellular region"/>
    <property type="evidence" value="ECO:0007669"/>
    <property type="project" value="InterPro"/>
</dbReference>
<keyword evidence="2" id="KW-0732">Signal</keyword>
<feature type="signal peptide" evidence="2">
    <location>
        <begin position="1"/>
        <end position="23"/>
    </location>
</feature>
<accession>A0A8S4NME3</accession>
<dbReference type="GO" id="GO:0008061">
    <property type="term" value="F:chitin binding"/>
    <property type="evidence" value="ECO:0007669"/>
    <property type="project" value="InterPro"/>
</dbReference>
<name>A0A8S4NME3_OWEFU</name>
<evidence type="ECO:0000259" key="3">
    <source>
        <dbReference type="SMART" id="SM00494"/>
    </source>
</evidence>
<feature type="compositionally biased region" description="Polar residues" evidence="1">
    <location>
        <begin position="383"/>
        <end position="395"/>
    </location>
</feature>
<feature type="region of interest" description="Disordered" evidence="1">
    <location>
        <begin position="366"/>
        <end position="402"/>
    </location>
</feature>